<feature type="chain" id="PRO_5041234199" description="Cyclophilin-like domain-containing protein" evidence="2">
    <location>
        <begin position="23"/>
        <end position="176"/>
    </location>
</feature>
<dbReference type="AlphaFoldDB" id="A0AA37NKF7"/>
<dbReference type="Pfam" id="PF18050">
    <property type="entry name" value="Cyclophil_like2"/>
    <property type="match status" value="1"/>
</dbReference>
<dbReference type="EMBL" id="BQOL01000001">
    <property type="protein sequence ID" value="GKI17771.1"/>
    <property type="molecule type" value="Genomic_DNA"/>
</dbReference>
<evidence type="ECO:0000256" key="1">
    <source>
        <dbReference type="SAM" id="MobiDB-lite"/>
    </source>
</evidence>
<dbReference type="Proteomes" id="UP001055105">
    <property type="component" value="Unassembled WGS sequence"/>
</dbReference>
<protein>
    <recommendedName>
        <fullName evidence="3">Cyclophilin-like domain-containing protein</fullName>
    </recommendedName>
</protein>
<feature type="domain" description="Cyclophilin-like" evidence="3">
    <location>
        <begin position="65"/>
        <end position="173"/>
    </location>
</feature>
<accession>A0AA37NKF7</accession>
<dbReference type="RefSeq" id="WP_244076108.1">
    <property type="nucleotide sequence ID" value="NZ_AP025581.1"/>
</dbReference>
<comment type="caution">
    <text evidence="4">The sequence shown here is derived from an EMBL/GenBank/DDBJ whole genome shotgun (WGS) entry which is preliminary data.</text>
</comment>
<sequence>MKRIFILSMTLFALFASSALTACNPDDGTANPGTATPAPNPRPDPAPDPDPNPDPDPSTGSRMRISIGSAAFTAKFEDNAAARAFKALLPMTATMNDLNRNEKYCDLPQNLPTAASAPGAIRAGDIMLYGARTLVLFYKSFPTSYSYTRIGSVDDPDGLESALGAGNVRIAFELLR</sequence>
<evidence type="ECO:0000256" key="2">
    <source>
        <dbReference type="SAM" id="SignalP"/>
    </source>
</evidence>
<evidence type="ECO:0000313" key="4">
    <source>
        <dbReference type="EMBL" id="GKI17771.1"/>
    </source>
</evidence>
<feature type="compositionally biased region" description="Pro residues" evidence="1">
    <location>
        <begin position="38"/>
        <end position="56"/>
    </location>
</feature>
<keyword evidence="2" id="KW-0732">Signal</keyword>
<evidence type="ECO:0000313" key="5">
    <source>
        <dbReference type="Proteomes" id="UP001055105"/>
    </source>
</evidence>
<dbReference type="InterPro" id="IPR029000">
    <property type="entry name" value="Cyclophilin-like_dom_sf"/>
</dbReference>
<evidence type="ECO:0000259" key="3">
    <source>
        <dbReference type="Pfam" id="PF18050"/>
    </source>
</evidence>
<feature type="compositionally biased region" description="Low complexity" evidence="1">
    <location>
        <begin position="26"/>
        <end position="37"/>
    </location>
</feature>
<organism evidence="4 5">
    <name type="scientific">Alistipes finegoldii</name>
    <dbReference type="NCBI Taxonomy" id="214856"/>
    <lineage>
        <taxon>Bacteria</taxon>
        <taxon>Pseudomonadati</taxon>
        <taxon>Bacteroidota</taxon>
        <taxon>Bacteroidia</taxon>
        <taxon>Bacteroidales</taxon>
        <taxon>Rikenellaceae</taxon>
        <taxon>Alistipes</taxon>
    </lineage>
</organism>
<feature type="signal peptide" evidence="2">
    <location>
        <begin position="1"/>
        <end position="22"/>
    </location>
</feature>
<feature type="region of interest" description="Disordered" evidence="1">
    <location>
        <begin position="26"/>
        <end position="62"/>
    </location>
</feature>
<reference evidence="4" key="1">
    <citation type="submission" date="2022-01" db="EMBL/GenBank/DDBJ databases">
        <title>Novel bile acid biosynthetic pathways are enriched in the microbiome of centenarians.</title>
        <authorList>
            <person name="Sato Y."/>
            <person name="Atarashi K."/>
            <person name="Plichta R.D."/>
            <person name="Arai Y."/>
            <person name="Sasajima S."/>
            <person name="Kearney M.S."/>
            <person name="Suda W."/>
            <person name="Takeshita K."/>
            <person name="Sasaki T."/>
            <person name="Okamoto S."/>
            <person name="Skelly N.A."/>
            <person name="Okamura Y."/>
            <person name="Vlamakis H."/>
            <person name="Li Y."/>
            <person name="Tanoue T."/>
            <person name="Takei H."/>
            <person name="Nittono H."/>
            <person name="Narushima S."/>
            <person name="Irie J."/>
            <person name="Itoh H."/>
            <person name="Moriya K."/>
            <person name="Sugiura Y."/>
            <person name="Suematsu M."/>
            <person name="Moritoki N."/>
            <person name="Shibata S."/>
            <person name="Littman R.D."/>
            <person name="Fischbach A.M."/>
            <person name="Uwamino Y."/>
            <person name="Inoue T."/>
            <person name="Honda A."/>
            <person name="Hattori M."/>
            <person name="Murai T."/>
            <person name="Xavier J.R."/>
            <person name="Hirose N."/>
            <person name="Honda K."/>
        </authorList>
    </citation>
    <scope>NUCLEOTIDE SEQUENCE</scope>
    <source>
        <strain evidence="4">CE91-St16</strain>
    </source>
</reference>
<name>A0AA37NKF7_9BACT</name>
<proteinExistence type="predicted"/>
<dbReference type="InterPro" id="IPR041183">
    <property type="entry name" value="Cyclophilin-like"/>
</dbReference>
<gene>
    <name evidence="4" type="ORF">CE91St16_06790</name>
</gene>
<dbReference type="Gene3D" id="2.40.100.20">
    <property type="match status" value="1"/>
</dbReference>
<dbReference type="PROSITE" id="PS51257">
    <property type="entry name" value="PROKAR_LIPOPROTEIN"/>
    <property type="match status" value="1"/>
</dbReference>
<dbReference type="SUPFAM" id="SSF50891">
    <property type="entry name" value="Cyclophilin-like"/>
    <property type="match status" value="1"/>
</dbReference>